<dbReference type="Gene3D" id="3.30.420.40">
    <property type="match status" value="2"/>
</dbReference>
<dbReference type="EMBL" id="JAUHPX010000003">
    <property type="protein sequence ID" value="MDN4487835.1"/>
    <property type="molecule type" value="Genomic_DNA"/>
</dbReference>
<accession>A0AAW7M8I9</accession>
<proteinExistence type="inferred from homology"/>
<dbReference type="Proteomes" id="UP001172737">
    <property type="component" value="Unassembled WGS sequence"/>
</dbReference>
<dbReference type="InterPro" id="IPR043129">
    <property type="entry name" value="ATPase_NBD"/>
</dbReference>
<organism evidence="2 3">
    <name type="scientific">Demequina lignilytica</name>
    <dbReference type="NCBI Taxonomy" id="3051663"/>
    <lineage>
        <taxon>Bacteria</taxon>
        <taxon>Bacillati</taxon>
        <taxon>Actinomycetota</taxon>
        <taxon>Actinomycetes</taxon>
        <taxon>Micrococcales</taxon>
        <taxon>Demequinaceae</taxon>
        <taxon>Demequina</taxon>
    </lineage>
</organism>
<dbReference type="InterPro" id="IPR000600">
    <property type="entry name" value="ROK"/>
</dbReference>
<gene>
    <name evidence="2" type="ORF">QQX10_06600</name>
</gene>
<dbReference type="AlphaFoldDB" id="A0AAW7M8I9"/>
<dbReference type="PROSITE" id="PS01125">
    <property type="entry name" value="ROK"/>
    <property type="match status" value="1"/>
</dbReference>
<dbReference type="InterPro" id="IPR049874">
    <property type="entry name" value="ROK_cs"/>
</dbReference>
<sequence length="325" mass="32949">MQIGQDEHRAALGVDIGGTKIAAGVVDAGGRIVRRAEVPTPRGADAIDRATADLCLSLAATHPVEAVGIAVAGLVSSDRETVMFAPNIHYRNHPIAARVRALLDDAMPVVVENDANAAGWAEFAHGGHGASDMLMLTIGTGVGGAIVADGRLLRGGCGAGAEVGHLQIVAEGEECGCGQRGCFEAYASGTALERHGVRAVEDRAPGAERLTELAHADGGLRGRHIAQAAAEGDAFALGLLDDLGEWIGRGAASLVAVVDPDVIVIGGGVASTGAPLFAGIERGLRRHLTGADHRPFPRIVPATFGNEAGILGAADLARAAVLTPA</sequence>
<name>A0AAW7M8I9_9MICO</name>
<evidence type="ECO:0000256" key="1">
    <source>
        <dbReference type="ARBA" id="ARBA00006479"/>
    </source>
</evidence>
<protein>
    <submittedName>
        <fullName evidence="2">ROK family protein</fullName>
    </submittedName>
</protein>
<evidence type="ECO:0000313" key="2">
    <source>
        <dbReference type="EMBL" id="MDN4487835.1"/>
    </source>
</evidence>
<comment type="similarity">
    <text evidence="1">Belongs to the ROK (NagC/XylR) family.</text>
</comment>
<dbReference type="PANTHER" id="PTHR18964">
    <property type="entry name" value="ROK (REPRESSOR, ORF, KINASE) FAMILY"/>
    <property type="match status" value="1"/>
</dbReference>
<reference evidence="2" key="1">
    <citation type="submission" date="2023-06" db="EMBL/GenBank/DDBJ databases">
        <title>Sysu t00039.</title>
        <authorList>
            <person name="Gao L."/>
            <person name="Fang B.-Z."/>
            <person name="Li W.-J."/>
        </authorList>
    </citation>
    <scope>NUCLEOTIDE SEQUENCE</scope>
    <source>
        <strain evidence="2">SYSU T00039</strain>
    </source>
</reference>
<dbReference type="SUPFAM" id="SSF53067">
    <property type="entry name" value="Actin-like ATPase domain"/>
    <property type="match status" value="1"/>
</dbReference>
<dbReference type="RefSeq" id="WP_301119222.1">
    <property type="nucleotide sequence ID" value="NZ_JAUHPX010000003.1"/>
</dbReference>
<dbReference type="Pfam" id="PF00480">
    <property type="entry name" value="ROK"/>
    <property type="match status" value="1"/>
</dbReference>
<evidence type="ECO:0000313" key="3">
    <source>
        <dbReference type="Proteomes" id="UP001172737"/>
    </source>
</evidence>
<comment type="caution">
    <text evidence="2">The sequence shown here is derived from an EMBL/GenBank/DDBJ whole genome shotgun (WGS) entry which is preliminary data.</text>
</comment>
<dbReference type="PANTHER" id="PTHR18964:SF173">
    <property type="entry name" value="GLUCOKINASE"/>
    <property type="match status" value="1"/>
</dbReference>
<keyword evidence="3" id="KW-1185">Reference proteome</keyword>